<evidence type="ECO:0000256" key="1">
    <source>
        <dbReference type="ARBA" id="ARBA00002634"/>
    </source>
</evidence>
<dbReference type="CDD" id="cd18080">
    <property type="entry name" value="TrmD-like"/>
    <property type="match status" value="1"/>
</dbReference>
<keyword evidence="9 15" id="KW-0808">Transferase</keyword>
<evidence type="ECO:0000313" key="18">
    <source>
        <dbReference type="EMBL" id="MFD1440164.1"/>
    </source>
</evidence>
<evidence type="ECO:0000256" key="12">
    <source>
        <dbReference type="ARBA" id="ARBA00029736"/>
    </source>
</evidence>
<comment type="subcellular location">
    <subcellularLocation>
        <location evidence="2 15 16">Cytoplasm</location>
    </subcellularLocation>
</comment>
<evidence type="ECO:0000256" key="11">
    <source>
        <dbReference type="ARBA" id="ARBA00022694"/>
    </source>
</evidence>
<comment type="function">
    <text evidence="1 15 16">Specifically methylates guanosine-37 in various tRNAs.</text>
</comment>
<comment type="catalytic activity">
    <reaction evidence="14 15 16">
        <text>guanosine(37) in tRNA + S-adenosyl-L-methionine = N(1)-methylguanosine(37) in tRNA + S-adenosyl-L-homocysteine + H(+)</text>
        <dbReference type="Rhea" id="RHEA:36899"/>
        <dbReference type="Rhea" id="RHEA-COMP:10145"/>
        <dbReference type="Rhea" id="RHEA-COMP:10147"/>
        <dbReference type="ChEBI" id="CHEBI:15378"/>
        <dbReference type="ChEBI" id="CHEBI:57856"/>
        <dbReference type="ChEBI" id="CHEBI:59789"/>
        <dbReference type="ChEBI" id="CHEBI:73542"/>
        <dbReference type="ChEBI" id="CHEBI:74269"/>
        <dbReference type="EC" id="2.1.1.228"/>
    </reaction>
</comment>
<sequence>MRIDVLSIFPDMFAPLTQSMIGKALEKDLLQFNVTDFRKYSHDKHHHVDDTPYGGGAGMLLKPEPIFEAMDDINAAHPGKKRVILLDPAGKTFNQGEAKKLAKEDHLVFICGHYEGYDERIRSLVTDEYSLGDFILTGGELPAMVMIDAVARLLPGVLGNAESAPTDSFENNLLEYPEYTRPPSFRGMDVPFVLQNGDHGKIDDWRLKESLRRTLQRRPDLLEHADLDKKAQKLLREVKREQRTKYTDEPD</sequence>
<evidence type="ECO:0000313" key="19">
    <source>
        <dbReference type="Proteomes" id="UP001597212"/>
    </source>
</evidence>
<keyword evidence="19" id="KW-1185">Reference proteome</keyword>
<keyword evidence="11 15" id="KW-0819">tRNA processing</keyword>
<feature type="binding site" evidence="15">
    <location>
        <position position="112"/>
    </location>
    <ligand>
        <name>S-adenosyl-L-methionine</name>
        <dbReference type="ChEBI" id="CHEBI:59789"/>
    </ligand>
</feature>
<dbReference type="PANTHER" id="PTHR46417">
    <property type="entry name" value="TRNA (GUANINE-N(1)-)-METHYLTRANSFERASE"/>
    <property type="match status" value="1"/>
</dbReference>
<dbReference type="HAMAP" id="MF_00605">
    <property type="entry name" value="TrmD"/>
    <property type="match status" value="1"/>
</dbReference>
<dbReference type="EC" id="2.1.1.228" evidence="5 15"/>
<dbReference type="InterPro" id="IPR023148">
    <property type="entry name" value="tRNA_m1G_MeTrfase_C_sf"/>
</dbReference>
<dbReference type="InterPro" id="IPR002649">
    <property type="entry name" value="tRNA_m1G_MeTrfase_TrmD"/>
</dbReference>
<evidence type="ECO:0000256" key="8">
    <source>
        <dbReference type="ARBA" id="ARBA00022603"/>
    </source>
</evidence>
<evidence type="ECO:0000256" key="7">
    <source>
        <dbReference type="ARBA" id="ARBA00022490"/>
    </source>
</evidence>
<dbReference type="Gene3D" id="3.40.1280.10">
    <property type="match status" value="1"/>
</dbReference>
<keyword evidence="7 15" id="KW-0963">Cytoplasm</keyword>
<accession>A0ABW4CS18</accession>
<evidence type="ECO:0000256" key="13">
    <source>
        <dbReference type="ARBA" id="ARBA00033392"/>
    </source>
</evidence>
<dbReference type="NCBIfam" id="TIGR00088">
    <property type="entry name" value="trmD"/>
    <property type="match status" value="1"/>
</dbReference>
<organism evidence="18 19">
    <name type="scientific">Lacticaseibacillus hegangensis</name>
    <dbReference type="NCBI Taxonomy" id="2486010"/>
    <lineage>
        <taxon>Bacteria</taxon>
        <taxon>Bacillati</taxon>
        <taxon>Bacillota</taxon>
        <taxon>Bacilli</taxon>
        <taxon>Lactobacillales</taxon>
        <taxon>Lactobacillaceae</taxon>
        <taxon>Lacticaseibacillus</taxon>
    </lineage>
</organism>
<dbReference type="Pfam" id="PF01746">
    <property type="entry name" value="tRNA_m1G_MT"/>
    <property type="match status" value="1"/>
</dbReference>
<name>A0ABW4CS18_9LACO</name>
<keyword evidence="8 15" id="KW-0489">Methyltransferase</keyword>
<dbReference type="InterPro" id="IPR016009">
    <property type="entry name" value="tRNA_MeTrfase_TRMD/TRM10"/>
</dbReference>
<dbReference type="InterPro" id="IPR029028">
    <property type="entry name" value="Alpha/beta_knot_MTases"/>
</dbReference>
<dbReference type="NCBIfam" id="NF000648">
    <property type="entry name" value="PRK00026.1"/>
    <property type="match status" value="1"/>
</dbReference>
<dbReference type="InterPro" id="IPR029026">
    <property type="entry name" value="tRNA_m1G_MTases_N"/>
</dbReference>
<keyword evidence="10 15" id="KW-0949">S-adenosyl-L-methionine</keyword>
<dbReference type="RefSeq" id="WP_125754779.1">
    <property type="nucleotide sequence ID" value="NZ_JBHTOK010000009.1"/>
</dbReference>
<dbReference type="GO" id="GO:0052906">
    <property type="term" value="F:tRNA (guanine(37)-N1)-methyltransferase activity"/>
    <property type="evidence" value="ECO:0007669"/>
    <property type="project" value="UniProtKB-EC"/>
</dbReference>
<comment type="subunit">
    <text evidence="4 15 16">Homodimer.</text>
</comment>
<feature type="domain" description="tRNA methyltransferase TRMD/TRM10-type" evidence="17">
    <location>
        <begin position="1"/>
        <end position="223"/>
    </location>
</feature>
<dbReference type="EMBL" id="JBHTOK010000009">
    <property type="protein sequence ID" value="MFD1440164.1"/>
    <property type="molecule type" value="Genomic_DNA"/>
</dbReference>
<evidence type="ECO:0000256" key="14">
    <source>
        <dbReference type="ARBA" id="ARBA00047783"/>
    </source>
</evidence>
<evidence type="ECO:0000256" key="6">
    <source>
        <dbReference type="ARBA" id="ARBA00014679"/>
    </source>
</evidence>
<comment type="similarity">
    <text evidence="3 15 16">Belongs to the RNA methyltransferase TrmD family.</text>
</comment>
<evidence type="ECO:0000256" key="9">
    <source>
        <dbReference type="ARBA" id="ARBA00022679"/>
    </source>
</evidence>
<dbReference type="PIRSF" id="PIRSF000386">
    <property type="entry name" value="tRNA_mtase"/>
    <property type="match status" value="1"/>
</dbReference>
<feature type="binding site" evidence="15">
    <location>
        <begin position="131"/>
        <end position="136"/>
    </location>
    <ligand>
        <name>S-adenosyl-L-methionine</name>
        <dbReference type="ChEBI" id="CHEBI:59789"/>
    </ligand>
</feature>
<comment type="caution">
    <text evidence="18">The sequence shown here is derived from an EMBL/GenBank/DDBJ whole genome shotgun (WGS) entry which is preliminary data.</text>
</comment>
<dbReference type="Proteomes" id="UP001597212">
    <property type="component" value="Unassembled WGS sequence"/>
</dbReference>
<reference evidence="19" key="1">
    <citation type="journal article" date="2019" name="Int. J. Syst. Evol. Microbiol.">
        <title>The Global Catalogue of Microorganisms (GCM) 10K type strain sequencing project: providing services to taxonomists for standard genome sequencing and annotation.</title>
        <authorList>
            <consortium name="The Broad Institute Genomics Platform"/>
            <consortium name="The Broad Institute Genome Sequencing Center for Infectious Disease"/>
            <person name="Wu L."/>
            <person name="Ma J."/>
        </authorList>
    </citation>
    <scope>NUCLEOTIDE SEQUENCE [LARGE SCALE GENOMIC DNA]</scope>
    <source>
        <strain evidence="19">CCM 8912</strain>
    </source>
</reference>
<evidence type="ECO:0000256" key="3">
    <source>
        <dbReference type="ARBA" id="ARBA00007630"/>
    </source>
</evidence>
<dbReference type="SUPFAM" id="SSF75217">
    <property type="entry name" value="alpha/beta knot"/>
    <property type="match status" value="1"/>
</dbReference>
<dbReference type="PANTHER" id="PTHR46417:SF1">
    <property type="entry name" value="TRNA (GUANINE-N(1)-)-METHYLTRANSFERASE"/>
    <property type="match status" value="1"/>
</dbReference>
<evidence type="ECO:0000259" key="17">
    <source>
        <dbReference type="Pfam" id="PF01746"/>
    </source>
</evidence>
<gene>
    <name evidence="15 18" type="primary">trmD</name>
    <name evidence="18" type="ORF">ACFQ5K_01985</name>
</gene>
<protein>
    <recommendedName>
        <fullName evidence="6 15">tRNA (guanine-N(1)-)-methyltransferase</fullName>
        <ecNumber evidence="5 15">2.1.1.228</ecNumber>
    </recommendedName>
    <alternativeName>
        <fullName evidence="12 15">M1G-methyltransferase</fullName>
    </alternativeName>
    <alternativeName>
        <fullName evidence="13 15">tRNA [GM37] methyltransferase</fullName>
    </alternativeName>
</protein>
<dbReference type="Gene3D" id="1.10.1270.20">
    <property type="entry name" value="tRNA(m1g37)methyltransferase, domain 2"/>
    <property type="match status" value="1"/>
</dbReference>
<evidence type="ECO:0000256" key="2">
    <source>
        <dbReference type="ARBA" id="ARBA00004496"/>
    </source>
</evidence>
<evidence type="ECO:0000256" key="16">
    <source>
        <dbReference type="RuleBase" id="RU003464"/>
    </source>
</evidence>
<evidence type="ECO:0000256" key="10">
    <source>
        <dbReference type="ARBA" id="ARBA00022691"/>
    </source>
</evidence>
<dbReference type="GO" id="GO:0032259">
    <property type="term" value="P:methylation"/>
    <property type="evidence" value="ECO:0007669"/>
    <property type="project" value="UniProtKB-KW"/>
</dbReference>
<evidence type="ECO:0000256" key="4">
    <source>
        <dbReference type="ARBA" id="ARBA00011738"/>
    </source>
</evidence>
<evidence type="ECO:0000256" key="5">
    <source>
        <dbReference type="ARBA" id="ARBA00012807"/>
    </source>
</evidence>
<proteinExistence type="inferred from homology"/>
<evidence type="ECO:0000256" key="15">
    <source>
        <dbReference type="HAMAP-Rule" id="MF_00605"/>
    </source>
</evidence>